<keyword evidence="2" id="KW-1185">Reference proteome</keyword>
<dbReference type="EMBL" id="JAYRBN010000063">
    <property type="protein sequence ID" value="KAL2738069.1"/>
    <property type="molecule type" value="Genomic_DNA"/>
</dbReference>
<dbReference type="Proteomes" id="UP001607303">
    <property type="component" value="Unassembled WGS sequence"/>
</dbReference>
<accession>A0ABD2BZ62</accession>
<comment type="caution">
    <text evidence="1">The sequence shown here is derived from an EMBL/GenBank/DDBJ whole genome shotgun (WGS) entry which is preliminary data.</text>
</comment>
<dbReference type="AlphaFoldDB" id="A0ABD2BZ62"/>
<organism evidence="1 2">
    <name type="scientific">Vespula maculifrons</name>
    <name type="common">Eastern yellow jacket</name>
    <name type="synonym">Wasp</name>
    <dbReference type="NCBI Taxonomy" id="7453"/>
    <lineage>
        <taxon>Eukaryota</taxon>
        <taxon>Metazoa</taxon>
        <taxon>Ecdysozoa</taxon>
        <taxon>Arthropoda</taxon>
        <taxon>Hexapoda</taxon>
        <taxon>Insecta</taxon>
        <taxon>Pterygota</taxon>
        <taxon>Neoptera</taxon>
        <taxon>Endopterygota</taxon>
        <taxon>Hymenoptera</taxon>
        <taxon>Apocrita</taxon>
        <taxon>Aculeata</taxon>
        <taxon>Vespoidea</taxon>
        <taxon>Vespidae</taxon>
        <taxon>Vespinae</taxon>
        <taxon>Vespula</taxon>
    </lineage>
</organism>
<reference evidence="1 2" key="1">
    <citation type="journal article" date="2024" name="Ann. Entomol. Soc. Am.">
        <title>Genomic analyses of the southern and eastern yellowjacket wasps (Hymenoptera: Vespidae) reveal evolutionary signatures of social life.</title>
        <authorList>
            <person name="Catto M.A."/>
            <person name="Caine P.B."/>
            <person name="Orr S.E."/>
            <person name="Hunt B.G."/>
            <person name="Goodisman M.A.D."/>
        </authorList>
    </citation>
    <scope>NUCLEOTIDE SEQUENCE [LARGE SCALE GENOMIC DNA]</scope>
    <source>
        <strain evidence="1">232</strain>
        <tissue evidence="1">Head and thorax</tissue>
    </source>
</reference>
<sequence length="63" mass="7430">MFCGTLISLLNKYQVFGYIRYSIDDELTLRHFESFRICIITLNLISISKPLKALQVSKSRKFR</sequence>
<proteinExistence type="predicted"/>
<protein>
    <submittedName>
        <fullName evidence="1">Uncharacterized protein</fullName>
    </submittedName>
</protein>
<name>A0ABD2BZ62_VESMC</name>
<evidence type="ECO:0000313" key="2">
    <source>
        <dbReference type="Proteomes" id="UP001607303"/>
    </source>
</evidence>
<gene>
    <name evidence="1" type="ORF">V1477_011428</name>
</gene>
<evidence type="ECO:0000313" key="1">
    <source>
        <dbReference type="EMBL" id="KAL2738069.1"/>
    </source>
</evidence>